<dbReference type="InterPro" id="IPR005467">
    <property type="entry name" value="His_kinase_dom"/>
</dbReference>
<evidence type="ECO:0000259" key="6">
    <source>
        <dbReference type="PROSITE" id="PS50109"/>
    </source>
</evidence>
<dbReference type="CDD" id="cd00130">
    <property type="entry name" value="PAS"/>
    <property type="match status" value="1"/>
</dbReference>
<dbReference type="GO" id="GO:0030295">
    <property type="term" value="F:protein kinase activator activity"/>
    <property type="evidence" value="ECO:0007669"/>
    <property type="project" value="TreeGrafter"/>
</dbReference>
<dbReference type="SUPFAM" id="SSF55874">
    <property type="entry name" value="ATPase domain of HSP90 chaperone/DNA topoisomerase II/histidine kinase"/>
    <property type="match status" value="1"/>
</dbReference>
<dbReference type="InterPro" id="IPR004358">
    <property type="entry name" value="Sig_transdc_His_kin-like_C"/>
</dbReference>
<dbReference type="Proteomes" id="UP000011645">
    <property type="component" value="Unassembled WGS sequence"/>
</dbReference>
<keyword evidence="3" id="KW-0808">Transferase</keyword>
<comment type="caution">
    <text evidence="8">The sequence shown here is derived from an EMBL/GenBank/DDBJ whole genome shotgun (WGS) entry which is preliminary data.</text>
</comment>
<dbReference type="PATRIC" id="fig|795797.19.peg.2480"/>
<dbReference type="EMBL" id="AOHV01000034">
    <property type="protein sequence ID" value="ELY35305.1"/>
    <property type="molecule type" value="Genomic_DNA"/>
</dbReference>
<dbReference type="OrthoDB" id="3369at2157"/>
<dbReference type="GO" id="GO:0007234">
    <property type="term" value="P:osmosensory signaling via phosphorelay pathway"/>
    <property type="evidence" value="ECO:0007669"/>
    <property type="project" value="TreeGrafter"/>
</dbReference>
<dbReference type="PROSITE" id="PS50112">
    <property type="entry name" value="PAS"/>
    <property type="match status" value="1"/>
</dbReference>
<dbReference type="GO" id="GO:0004673">
    <property type="term" value="F:protein histidine kinase activity"/>
    <property type="evidence" value="ECO:0007669"/>
    <property type="project" value="UniProtKB-EC"/>
</dbReference>
<dbReference type="InterPro" id="IPR000014">
    <property type="entry name" value="PAS"/>
</dbReference>
<evidence type="ECO:0000256" key="2">
    <source>
        <dbReference type="ARBA" id="ARBA00012438"/>
    </source>
</evidence>
<evidence type="ECO:0000259" key="7">
    <source>
        <dbReference type="PROSITE" id="PS50112"/>
    </source>
</evidence>
<feature type="domain" description="Histidine kinase" evidence="6">
    <location>
        <begin position="132"/>
        <end position="340"/>
    </location>
</feature>
<keyword evidence="4 8" id="KW-0418">Kinase</keyword>
<dbReference type="SMART" id="SM00387">
    <property type="entry name" value="HATPase_c"/>
    <property type="match status" value="1"/>
</dbReference>
<evidence type="ECO:0000256" key="3">
    <source>
        <dbReference type="ARBA" id="ARBA00022679"/>
    </source>
</evidence>
<comment type="catalytic activity">
    <reaction evidence="1">
        <text>ATP + protein L-histidine = ADP + protein N-phospho-L-histidine.</text>
        <dbReference type="EC" id="2.7.13.3"/>
    </reaction>
</comment>
<dbReference type="SMART" id="SM00091">
    <property type="entry name" value="PAS"/>
    <property type="match status" value="1"/>
</dbReference>
<dbReference type="SUPFAM" id="SSF55785">
    <property type="entry name" value="PYP-like sensor domain (PAS domain)"/>
    <property type="match status" value="1"/>
</dbReference>
<dbReference type="PANTHER" id="PTHR42878">
    <property type="entry name" value="TWO-COMPONENT HISTIDINE KINASE"/>
    <property type="match status" value="1"/>
</dbReference>
<dbReference type="InterPro" id="IPR036890">
    <property type="entry name" value="HATPase_C_sf"/>
</dbReference>
<dbReference type="GO" id="GO:0016020">
    <property type="term" value="C:membrane"/>
    <property type="evidence" value="ECO:0007669"/>
    <property type="project" value="UniProtKB-SubCell"/>
</dbReference>
<dbReference type="Pfam" id="PF13426">
    <property type="entry name" value="PAS_9"/>
    <property type="match status" value="1"/>
</dbReference>
<dbReference type="Pfam" id="PF02518">
    <property type="entry name" value="HATPase_c"/>
    <property type="match status" value="1"/>
</dbReference>
<dbReference type="Gene3D" id="3.30.450.20">
    <property type="entry name" value="PAS domain"/>
    <property type="match status" value="1"/>
</dbReference>
<evidence type="ECO:0000256" key="5">
    <source>
        <dbReference type="ARBA" id="ARBA00023136"/>
    </source>
</evidence>
<evidence type="ECO:0000256" key="1">
    <source>
        <dbReference type="ARBA" id="ARBA00000085"/>
    </source>
</evidence>
<evidence type="ECO:0000313" key="8">
    <source>
        <dbReference type="EMBL" id="ELY35305.1"/>
    </source>
</evidence>
<dbReference type="NCBIfam" id="TIGR00229">
    <property type="entry name" value="sensory_box"/>
    <property type="match status" value="1"/>
</dbReference>
<feature type="domain" description="PAS" evidence="7">
    <location>
        <begin position="7"/>
        <end position="53"/>
    </location>
</feature>
<dbReference type="InterPro" id="IPR003594">
    <property type="entry name" value="HATPase_dom"/>
</dbReference>
<keyword evidence="9" id="KW-1185">Reference proteome</keyword>
<dbReference type="PROSITE" id="PS50109">
    <property type="entry name" value="HIS_KIN"/>
    <property type="match status" value="1"/>
</dbReference>
<reference evidence="8 9" key="1">
    <citation type="journal article" date="2014" name="PLoS Genet.">
        <title>Phylogenetically driven sequencing of extremely halophilic archaea reveals strategies for static and dynamic osmo-response.</title>
        <authorList>
            <person name="Becker E.A."/>
            <person name="Seitzer P.M."/>
            <person name="Tritt A."/>
            <person name="Larsen D."/>
            <person name="Krusor M."/>
            <person name="Yao A.I."/>
            <person name="Wu D."/>
            <person name="Madern D."/>
            <person name="Eisen J.A."/>
            <person name="Darling A.E."/>
            <person name="Facciotti M.T."/>
        </authorList>
    </citation>
    <scope>NUCLEOTIDE SEQUENCE [LARGE SCALE GENOMIC DNA]</scope>
    <source>
        <strain evidence="9">DSM 18796 / CECT 7217 / JCM 14584 / KCTC 4019 / B3</strain>
    </source>
</reference>
<protein>
    <recommendedName>
        <fullName evidence="2">histidine kinase</fullName>
        <ecNumber evidence="2">2.7.13.3</ecNumber>
    </recommendedName>
</protein>
<dbReference type="PANTHER" id="PTHR42878:SF14">
    <property type="entry name" value="OSMOLARITY TWO-COMPONENT SYSTEM PROTEIN SSK1"/>
    <property type="match status" value="1"/>
</dbReference>
<dbReference type="InterPro" id="IPR035965">
    <property type="entry name" value="PAS-like_dom_sf"/>
</dbReference>
<organism evidence="8 9">
    <name type="scientific">Halalkalicoccus jeotgali (strain DSM 18796 / CECT 7217 / JCM 14584 / KCTC 4019 / B3)</name>
    <dbReference type="NCBI Taxonomy" id="795797"/>
    <lineage>
        <taxon>Archaea</taxon>
        <taxon>Methanobacteriati</taxon>
        <taxon>Methanobacteriota</taxon>
        <taxon>Stenosarchaea group</taxon>
        <taxon>Halobacteria</taxon>
        <taxon>Halobacteriales</taxon>
        <taxon>Halococcaceae</taxon>
        <taxon>Halalkalicoccus</taxon>
    </lineage>
</organism>
<accession>L9VDK5</accession>
<dbReference type="PRINTS" id="PR00344">
    <property type="entry name" value="BCTRLSENSOR"/>
</dbReference>
<dbReference type="GO" id="GO:0000156">
    <property type="term" value="F:phosphorelay response regulator activity"/>
    <property type="evidence" value="ECO:0007669"/>
    <property type="project" value="TreeGrafter"/>
</dbReference>
<name>L9VDK5_HALJB</name>
<evidence type="ECO:0000313" key="9">
    <source>
        <dbReference type="Proteomes" id="UP000011645"/>
    </source>
</evidence>
<dbReference type="Gene3D" id="3.30.565.10">
    <property type="entry name" value="Histidine kinase-like ATPase, C-terminal domain"/>
    <property type="match status" value="1"/>
</dbReference>
<gene>
    <name evidence="8" type="ORF">C497_13221</name>
</gene>
<dbReference type="InterPro" id="IPR050351">
    <property type="entry name" value="BphY/WalK/GraS-like"/>
</dbReference>
<keyword evidence="5" id="KW-0472">Membrane</keyword>
<proteinExistence type="predicted"/>
<dbReference type="EC" id="2.7.13.3" evidence="2"/>
<evidence type="ECO:0000256" key="4">
    <source>
        <dbReference type="ARBA" id="ARBA00022777"/>
    </source>
</evidence>
<dbReference type="AlphaFoldDB" id="L9VDK5"/>
<sequence>MSLGDLDLRMYEEAFRSIDAPALITDTNMLIRDVNEAGLSFTGYEYEEFVGRSATIVAGDEDTYAEIVETVLEGKAWSGDFELRTKTDEGVFGRGSVAPIVLDGETRGYLAIFIDTTKQRRYENTAEVLNRLLRHDLRNELNIAYGNLQNAHSRIGDDEIGAYLERVDEALTRLIAKSERAHSLGELLEDSYEAENHLVRLDYVLHEAMVETIDSFEDAQFRFEEFPPIRVVADHLLTTVFTVVLENAVVHNDAPTPVAEIEIEDHEDDVIVRIVDNGPGIAEGEVDLIFGREEQDQLHHGSGISLFFADNVIKSYNGDIGVDTDREEGAAFEIRLKKSSDG</sequence>